<dbReference type="Proteomes" id="UP001234581">
    <property type="component" value="Unassembled WGS sequence"/>
</dbReference>
<feature type="region of interest" description="Disordered" evidence="1">
    <location>
        <begin position="157"/>
        <end position="210"/>
    </location>
</feature>
<accession>A0AAD7XVS7</accession>
<sequence length="270" mass="29712">MSMKIADILNPTSTSSSLDSSSGASRGYNNSSSPPSLDLLCDPATTSSECHVLSSPPLSPQRYNHYPRHHHHAYLVADVDNSSGSNGSYGKPRNRFSEYEDAVICEGVAKGLTWGQISGKLPHRKRATCFNRYRTLQGIRKSRKRLASCTVTTMLPMMNTPPSSRRASICSQQPFFTPSPSPPLSTLSMTPPLSSTSSASGYATTSSVQQHAPRIITTTTSCLGGGDSMTTSSHYEWMMRNQPYRHGWMEQQQQQQSSDPYRNAGRRGYY</sequence>
<feature type="compositionally biased region" description="Low complexity" evidence="1">
    <location>
        <begin position="13"/>
        <end position="38"/>
    </location>
</feature>
<proteinExistence type="predicted"/>
<feature type="compositionally biased region" description="Low complexity" evidence="1">
    <location>
        <begin position="184"/>
        <end position="207"/>
    </location>
</feature>
<dbReference type="SUPFAM" id="SSF46689">
    <property type="entry name" value="Homeodomain-like"/>
    <property type="match status" value="1"/>
</dbReference>
<feature type="region of interest" description="Disordered" evidence="1">
    <location>
        <begin position="248"/>
        <end position="270"/>
    </location>
</feature>
<organism evidence="2 3">
    <name type="scientific">Lichtheimia ornata</name>
    <dbReference type="NCBI Taxonomy" id="688661"/>
    <lineage>
        <taxon>Eukaryota</taxon>
        <taxon>Fungi</taxon>
        <taxon>Fungi incertae sedis</taxon>
        <taxon>Mucoromycota</taxon>
        <taxon>Mucoromycotina</taxon>
        <taxon>Mucoromycetes</taxon>
        <taxon>Mucorales</taxon>
        <taxon>Lichtheimiaceae</taxon>
        <taxon>Lichtheimia</taxon>
    </lineage>
</organism>
<evidence type="ECO:0008006" key="4">
    <source>
        <dbReference type="Google" id="ProtNLM"/>
    </source>
</evidence>
<dbReference type="Gene3D" id="1.10.10.60">
    <property type="entry name" value="Homeodomain-like"/>
    <property type="match status" value="1"/>
</dbReference>
<dbReference type="InterPro" id="IPR009057">
    <property type="entry name" value="Homeodomain-like_sf"/>
</dbReference>
<dbReference type="EMBL" id="JARTCD010000041">
    <property type="protein sequence ID" value="KAJ8656285.1"/>
    <property type="molecule type" value="Genomic_DNA"/>
</dbReference>
<evidence type="ECO:0000256" key="1">
    <source>
        <dbReference type="SAM" id="MobiDB-lite"/>
    </source>
</evidence>
<dbReference type="AlphaFoldDB" id="A0AAD7XVS7"/>
<dbReference type="RefSeq" id="XP_058341198.1">
    <property type="nucleotide sequence ID" value="XM_058488086.1"/>
</dbReference>
<dbReference type="GeneID" id="83215486"/>
<feature type="compositionally biased region" description="Polar residues" evidence="1">
    <location>
        <begin position="160"/>
        <end position="176"/>
    </location>
</feature>
<feature type="region of interest" description="Disordered" evidence="1">
    <location>
        <begin position="1"/>
        <end position="38"/>
    </location>
</feature>
<evidence type="ECO:0000313" key="2">
    <source>
        <dbReference type="EMBL" id="KAJ8656285.1"/>
    </source>
</evidence>
<evidence type="ECO:0000313" key="3">
    <source>
        <dbReference type="Proteomes" id="UP001234581"/>
    </source>
</evidence>
<name>A0AAD7XVS7_9FUNG</name>
<comment type="caution">
    <text evidence="2">The sequence shown here is derived from an EMBL/GenBank/DDBJ whole genome shotgun (WGS) entry which is preliminary data.</text>
</comment>
<keyword evidence="3" id="KW-1185">Reference proteome</keyword>
<reference evidence="2 3" key="1">
    <citation type="submission" date="2023-03" db="EMBL/GenBank/DDBJ databases">
        <title>Genome sequence of Lichtheimia ornata CBS 291.66.</title>
        <authorList>
            <person name="Mohabir J.T."/>
            <person name="Shea T.P."/>
            <person name="Kurbessoian T."/>
            <person name="Berby B."/>
            <person name="Fontaine J."/>
            <person name="Livny J."/>
            <person name="Gnirke A."/>
            <person name="Stajich J.E."/>
            <person name="Cuomo C.A."/>
        </authorList>
    </citation>
    <scope>NUCLEOTIDE SEQUENCE [LARGE SCALE GENOMIC DNA]</scope>
    <source>
        <strain evidence="2">CBS 291.66</strain>
    </source>
</reference>
<gene>
    <name evidence="2" type="ORF">O0I10_008079</name>
</gene>
<protein>
    <recommendedName>
        <fullName evidence="4">Myb-like domain-containing protein</fullName>
    </recommendedName>
</protein>